<accession>A0A5C6NVS8</accession>
<sequence>FNNGEPSWRCDRVHVPEVTACGSGTDEAAAPTWEVRNVSARITETKRCQRRTTSRPANQRDGKDPPFTSALALMSVTSKEPPSSYGEAVLFIWLLKLRRCSDLTQALTSCQSPSLLLPVKNWEEMIWEGSIQDDGRSKKPRATRPTCDAFRQRTRHHPGFSPLKAPVGAPDRWASNGNGRPDNGKNRDPTLQHIPLSRALNILFRRLLLTSPLLSPIVLKGGPTFSTFYLPPLEMAPFSSAG</sequence>
<gene>
    <name evidence="2" type="ORF">D4764_18G0009960</name>
</gene>
<protein>
    <submittedName>
        <fullName evidence="2">Uncharacterized protein</fullName>
    </submittedName>
</protein>
<keyword evidence="3" id="KW-1185">Reference proteome</keyword>
<proteinExistence type="predicted"/>
<evidence type="ECO:0000313" key="2">
    <source>
        <dbReference type="EMBL" id="TWW70190.1"/>
    </source>
</evidence>
<reference evidence="2 3" key="1">
    <citation type="submission" date="2019-04" db="EMBL/GenBank/DDBJ databases">
        <title>Chromosome genome assembly for Takifugu flavidus.</title>
        <authorList>
            <person name="Xiao S."/>
        </authorList>
    </citation>
    <scope>NUCLEOTIDE SEQUENCE [LARGE SCALE GENOMIC DNA]</scope>
    <source>
        <strain evidence="2">HTHZ2018</strain>
        <tissue evidence="2">Muscle</tissue>
    </source>
</reference>
<organism evidence="2 3">
    <name type="scientific">Takifugu flavidus</name>
    <name type="common">sansaifugu</name>
    <dbReference type="NCBI Taxonomy" id="433684"/>
    <lineage>
        <taxon>Eukaryota</taxon>
        <taxon>Metazoa</taxon>
        <taxon>Chordata</taxon>
        <taxon>Craniata</taxon>
        <taxon>Vertebrata</taxon>
        <taxon>Euteleostomi</taxon>
        <taxon>Actinopterygii</taxon>
        <taxon>Neopterygii</taxon>
        <taxon>Teleostei</taxon>
        <taxon>Neoteleostei</taxon>
        <taxon>Acanthomorphata</taxon>
        <taxon>Eupercaria</taxon>
        <taxon>Tetraodontiformes</taxon>
        <taxon>Tetradontoidea</taxon>
        <taxon>Tetraodontidae</taxon>
        <taxon>Takifugu</taxon>
    </lineage>
</organism>
<dbReference type="EMBL" id="RHFK02000010">
    <property type="protein sequence ID" value="TWW70190.1"/>
    <property type="molecule type" value="Genomic_DNA"/>
</dbReference>
<dbReference type="Proteomes" id="UP000324091">
    <property type="component" value="Chromosome 18"/>
</dbReference>
<evidence type="ECO:0000256" key="1">
    <source>
        <dbReference type="SAM" id="MobiDB-lite"/>
    </source>
</evidence>
<evidence type="ECO:0000313" key="3">
    <source>
        <dbReference type="Proteomes" id="UP000324091"/>
    </source>
</evidence>
<dbReference type="AlphaFoldDB" id="A0A5C6NVS8"/>
<feature type="non-terminal residue" evidence="2">
    <location>
        <position position="1"/>
    </location>
</feature>
<feature type="region of interest" description="Disordered" evidence="1">
    <location>
        <begin position="153"/>
        <end position="191"/>
    </location>
</feature>
<feature type="region of interest" description="Disordered" evidence="1">
    <location>
        <begin position="45"/>
        <end position="66"/>
    </location>
</feature>
<comment type="caution">
    <text evidence="2">The sequence shown here is derived from an EMBL/GenBank/DDBJ whole genome shotgun (WGS) entry which is preliminary data.</text>
</comment>
<name>A0A5C6NVS8_9TELE</name>